<organism evidence="2 3">
    <name type="scientific">Stylonychia lemnae</name>
    <name type="common">Ciliate</name>
    <dbReference type="NCBI Taxonomy" id="5949"/>
    <lineage>
        <taxon>Eukaryota</taxon>
        <taxon>Sar</taxon>
        <taxon>Alveolata</taxon>
        <taxon>Ciliophora</taxon>
        <taxon>Intramacronucleata</taxon>
        <taxon>Spirotrichea</taxon>
        <taxon>Stichotrichia</taxon>
        <taxon>Sporadotrichida</taxon>
        <taxon>Oxytrichidae</taxon>
        <taxon>Stylonychinae</taxon>
        <taxon>Stylonychia</taxon>
    </lineage>
</organism>
<keyword evidence="1" id="KW-1133">Transmembrane helix</keyword>
<evidence type="ECO:0000313" key="2">
    <source>
        <dbReference type="EMBL" id="CDW78070.1"/>
    </source>
</evidence>
<dbReference type="Proteomes" id="UP000039865">
    <property type="component" value="Unassembled WGS sequence"/>
</dbReference>
<feature type="transmembrane region" description="Helical" evidence="1">
    <location>
        <begin position="84"/>
        <end position="104"/>
    </location>
</feature>
<dbReference type="InParanoid" id="A0A078A740"/>
<keyword evidence="3" id="KW-1185">Reference proteome</keyword>
<protein>
    <submittedName>
        <fullName evidence="2">Uncharacterized protein</fullName>
    </submittedName>
</protein>
<reference evidence="2 3" key="1">
    <citation type="submission" date="2014-06" db="EMBL/GenBank/DDBJ databases">
        <authorList>
            <person name="Swart Estienne"/>
        </authorList>
    </citation>
    <scope>NUCLEOTIDE SEQUENCE [LARGE SCALE GENOMIC DNA]</scope>
    <source>
        <strain evidence="2 3">130c</strain>
    </source>
</reference>
<dbReference type="OrthoDB" id="10348124at2759"/>
<dbReference type="AlphaFoldDB" id="A0A078A740"/>
<keyword evidence="1" id="KW-0472">Membrane</keyword>
<proteinExistence type="predicted"/>
<dbReference type="EMBL" id="CCKQ01006755">
    <property type="protein sequence ID" value="CDW78070.1"/>
    <property type="molecule type" value="Genomic_DNA"/>
</dbReference>
<evidence type="ECO:0000256" key="1">
    <source>
        <dbReference type="SAM" id="Phobius"/>
    </source>
</evidence>
<evidence type="ECO:0000313" key="3">
    <source>
        <dbReference type="Proteomes" id="UP000039865"/>
    </source>
</evidence>
<name>A0A078A740_STYLE</name>
<sequence>MSVNPHLFMLSRAMRSRTMTPMTVSLGLRGGGGHFHKPDPKVWKEYQHTRVVALEDINTVLYHDYAPEYYVHLHSLWVPTGKQGWALIWIYFFMILCPAWYVAIKFQQKAESHLFPSVRPGKDHAHMAPSIINHLKENNYENKQDALGRRTAQFYKNPIRQMQDMEYKPNVVRRLESHGFKF</sequence>
<keyword evidence="1" id="KW-0812">Transmembrane</keyword>
<accession>A0A078A740</accession>
<gene>
    <name evidence="2" type="primary">Contig15207.g751</name>
    <name evidence="2" type="ORF">STYLEM_7040</name>
</gene>